<dbReference type="InterPro" id="IPR001841">
    <property type="entry name" value="Znf_RING"/>
</dbReference>
<dbReference type="InterPro" id="IPR051728">
    <property type="entry name" value="RING-FYVE_E3_ubiquitin-ligase"/>
</dbReference>
<dbReference type="GeneID" id="91090817"/>
<evidence type="ECO:0000259" key="7">
    <source>
        <dbReference type="PROSITE" id="PS50178"/>
    </source>
</evidence>
<dbReference type="SMART" id="SM00184">
    <property type="entry name" value="RING"/>
    <property type="match status" value="2"/>
</dbReference>
<protein>
    <recommendedName>
        <fullName evidence="10">RING-type domain-containing protein</fullName>
    </recommendedName>
</protein>
<dbReference type="Pfam" id="PF13920">
    <property type="entry name" value="zf-C3HC4_3"/>
    <property type="match status" value="1"/>
</dbReference>
<evidence type="ECO:0000256" key="1">
    <source>
        <dbReference type="ARBA" id="ARBA00022723"/>
    </source>
</evidence>
<dbReference type="SUPFAM" id="SSF57903">
    <property type="entry name" value="FYVE/PHD zinc finger"/>
    <property type="match status" value="1"/>
</dbReference>
<organism evidence="8 9">
    <name type="scientific">Kwoniella dendrophila CBS 6074</name>
    <dbReference type="NCBI Taxonomy" id="1295534"/>
    <lineage>
        <taxon>Eukaryota</taxon>
        <taxon>Fungi</taxon>
        <taxon>Dikarya</taxon>
        <taxon>Basidiomycota</taxon>
        <taxon>Agaricomycotina</taxon>
        <taxon>Tremellomycetes</taxon>
        <taxon>Tremellales</taxon>
        <taxon>Cryptococcaceae</taxon>
        <taxon>Kwoniella</taxon>
    </lineage>
</organism>
<dbReference type="Gene3D" id="3.30.40.10">
    <property type="entry name" value="Zinc/RING finger domain, C3HC4 (zinc finger)"/>
    <property type="match status" value="2"/>
</dbReference>
<dbReference type="Proteomes" id="UP001355207">
    <property type="component" value="Chromosome 1"/>
</dbReference>
<evidence type="ECO:0000313" key="8">
    <source>
        <dbReference type="EMBL" id="WWC85283.1"/>
    </source>
</evidence>
<dbReference type="SMART" id="SM00064">
    <property type="entry name" value="FYVE"/>
    <property type="match status" value="1"/>
</dbReference>
<dbReference type="Pfam" id="PF01363">
    <property type="entry name" value="FYVE"/>
    <property type="match status" value="1"/>
</dbReference>
<feature type="region of interest" description="Disordered" evidence="5">
    <location>
        <begin position="1"/>
        <end position="22"/>
    </location>
</feature>
<feature type="domain" description="RING-type" evidence="6">
    <location>
        <begin position="433"/>
        <end position="472"/>
    </location>
</feature>
<keyword evidence="2 4" id="KW-0863">Zinc-finger</keyword>
<feature type="compositionally biased region" description="Polar residues" evidence="5">
    <location>
        <begin position="381"/>
        <end position="395"/>
    </location>
</feature>
<feature type="compositionally biased region" description="Pro residues" evidence="5">
    <location>
        <begin position="273"/>
        <end position="307"/>
    </location>
</feature>
<proteinExistence type="predicted"/>
<name>A0AAX4JK82_9TREE</name>
<feature type="region of interest" description="Disordered" evidence="5">
    <location>
        <begin position="68"/>
        <end position="94"/>
    </location>
</feature>
<reference evidence="8 9" key="1">
    <citation type="submission" date="2024-01" db="EMBL/GenBank/DDBJ databases">
        <title>Comparative genomics of Cryptococcus and Kwoniella reveals pathogenesis evolution and contrasting modes of karyotype evolution via chromosome fusion or intercentromeric recombination.</title>
        <authorList>
            <person name="Coelho M.A."/>
            <person name="David-Palma M."/>
            <person name="Shea T."/>
            <person name="Bowers K."/>
            <person name="McGinley-Smith S."/>
            <person name="Mohammad A.W."/>
            <person name="Gnirke A."/>
            <person name="Yurkov A.M."/>
            <person name="Nowrousian M."/>
            <person name="Sun S."/>
            <person name="Cuomo C.A."/>
            <person name="Heitman J."/>
        </authorList>
    </citation>
    <scope>NUCLEOTIDE SEQUENCE [LARGE SCALE GENOMIC DNA]</scope>
    <source>
        <strain evidence="8 9">CBS 6074</strain>
    </source>
</reference>
<dbReference type="InterPro" id="IPR017455">
    <property type="entry name" value="Znf_FYVE-rel"/>
</dbReference>
<keyword evidence="1" id="KW-0479">Metal-binding</keyword>
<accession>A0AAX4JK82</accession>
<feature type="domain" description="FYVE-type" evidence="7">
    <location>
        <begin position="23"/>
        <end position="57"/>
    </location>
</feature>
<dbReference type="PROSITE" id="PS50178">
    <property type="entry name" value="ZF_FYVE"/>
    <property type="match status" value="1"/>
</dbReference>
<evidence type="ECO:0000256" key="3">
    <source>
        <dbReference type="ARBA" id="ARBA00022833"/>
    </source>
</evidence>
<feature type="compositionally biased region" description="Pro residues" evidence="5">
    <location>
        <begin position="217"/>
        <end position="266"/>
    </location>
</feature>
<evidence type="ECO:0000313" key="9">
    <source>
        <dbReference type="Proteomes" id="UP001355207"/>
    </source>
</evidence>
<dbReference type="InterPro" id="IPR013083">
    <property type="entry name" value="Znf_RING/FYVE/PHD"/>
</dbReference>
<evidence type="ECO:0008006" key="10">
    <source>
        <dbReference type="Google" id="ProtNLM"/>
    </source>
</evidence>
<feature type="compositionally biased region" description="Pro residues" evidence="5">
    <location>
        <begin position="8"/>
        <end position="22"/>
    </location>
</feature>
<evidence type="ECO:0000256" key="4">
    <source>
        <dbReference type="PROSITE-ProRule" id="PRU00175"/>
    </source>
</evidence>
<dbReference type="PANTHER" id="PTHR14879:SF5">
    <property type="entry name" value="RING-TYPE DOMAIN-CONTAINING PROTEIN"/>
    <property type="match status" value="1"/>
</dbReference>
<sequence length="487" mass="53314">MESQRPARIPPPGLPILSGPPPITESSNCRQCNKEFNFIFRRKHVCGHCGYEYCSNCLSDGQALMPRKSSISQNGSSSSSSSTSNNNSNGPASIFNEIKEGLREGLGLDEKSSSNNNNGVGSGYEVESVCIPCLTMLQVTAANLTQLRALPIKRLKEYLAAYNIPCIGPKEKEDFVQAVIRARNPNTGCLSHEAESYYRRRSVPKYGQTPSQTPSSTPRPRPPPPQNQARPPPPSAQYPYSRPPPPTQAYARPPPPTNAYRPPPPTTNYAPRPAQPTPRRPPPQQQQARPPAPTPKPQASPAPPPPPVPTILSLVSLPKSYLASLSIGTLKAILYENHVRVDFKQVLEKEQLIDRVNELIVDERKRLERQRIEEERLAAGMSSSVPVPNGHSTPPDSDKSEVNGENVEGSEGSVSDSKKVPTGPMPEIERGLCVVCQDEEATLAVVDCGHLCMCAHCSDLIMATSQECPLCRTRIVTSQRLIRIYRT</sequence>
<dbReference type="InterPro" id="IPR000306">
    <property type="entry name" value="Znf_FYVE"/>
</dbReference>
<dbReference type="SUPFAM" id="SSF57850">
    <property type="entry name" value="RING/U-box"/>
    <property type="match status" value="1"/>
</dbReference>
<dbReference type="AlphaFoldDB" id="A0AAX4JK82"/>
<feature type="compositionally biased region" description="Low complexity" evidence="5">
    <location>
        <begin position="69"/>
        <end position="89"/>
    </location>
</feature>
<dbReference type="GO" id="GO:0008270">
    <property type="term" value="F:zinc ion binding"/>
    <property type="evidence" value="ECO:0007669"/>
    <property type="project" value="UniProtKB-KW"/>
</dbReference>
<gene>
    <name evidence="8" type="ORF">L201_000145</name>
</gene>
<keyword evidence="9" id="KW-1185">Reference proteome</keyword>
<evidence type="ECO:0000256" key="5">
    <source>
        <dbReference type="SAM" id="MobiDB-lite"/>
    </source>
</evidence>
<dbReference type="PROSITE" id="PS50089">
    <property type="entry name" value="ZF_RING_2"/>
    <property type="match status" value="1"/>
</dbReference>
<evidence type="ECO:0000259" key="6">
    <source>
        <dbReference type="PROSITE" id="PS50089"/>
    </source>
</evidence>
<dbReference type="RefSeq" id="XP_066072046.1">
    <property type="nucleotide sequence ID" value="XM_066215949.1"/>
</dbReference>
<dbReference type="EMBL" id="CP144098">
    <property type="protein sequence ID" value="WWC85283.1"/>
    <property type="molecule type" value="Genomic_DNA"/>
</dbReference>
<keyword evidence="3" id="KW-0862">Zinc</keyword>
<feature type="region of interest" description="Disordered" evidence="5">
    <location>
        <begin position="199"/>
        <end position="307"/>
    </location>
</feature>
<feature type="region of interest" description="Disordered" evidence="5">
    <location>
        <begin position="375"/>
        <end position="423"/>
    </location>
</feature>
<evidence type="ECO:0000256" key="2">
    <source>
        <dbReference type="ARBA" id="ARBA00022771"/>
    </source>
</evidence>
<dbReference type="PANTHER" id="PTHR14879">
    <property type="entry name" value="CASPASE REGULATOR, RING FINGER DOMAIN-CONTAINING"/>
    <property type="match status" value="1"/>
</dbReference>
<dbReference type="InterPro" id="IPR011011">
    <property type="entry name" value="Znf_FYVE_PHD"/>
</dbReference>
<feature type="compositionally biased region" description="Low complexity" evidence="5">
    <location>
        <begin position="403"/>
        <end position="415"/>
    </location>
</feature>